<proteinExistence type="predicted"/>
<evidence type="ECO:0000313" key="2">
    <source>
        <dbReference type="Proteomes" id="UP000176800"/>
    </source>
</evidence>
<reference evidence="1 2" key="1">
    <citation type="journal article" date="2016" name="Nat. Commun.">
        <title>Thousands of microbial genomes shed light on interconnected biogeochemical processes in an aquifer system.</title>
        <authorList>
            <person name="Anantharaman K."/>
            <person name="Brown C.T."/>
            <person name="Hug L.A."/>
            <person name="Sharon I."/>
            <person name="Castelle C.J."/>
            <person name="Probst A.J."/>
            <person name="Thomas B.C."/>
            <person name="Singh A."/>
            <person name="Wilkins M.J."/>
            <person name="Karaoz U."/>
            <person name="Brodie E.L."/>
            <person name="Williams K.H."/>
            <person name="Hubbard S.S."/>
            <person name="Banfield J.F."/>
        </authorList>
    </citation>
    <scope>NUCLEOTIDE SEQUENCE [LARGE SCALE GENOMIC DNA]</scope>
</reference>
<accession>A0A1G2U4Z2</accession>
<evidence type="ECO:0000313" key="1">
    <source>
        <dbReference type="EMBL" id="OHB03922.1"/>
    </source>
</evidence>
<protein>
    <submittedName>
        <fullName evidence="1">Uncharacterized protein</fullName>
    </submittedName>
</protein>
<dbReference type="AlphaFoldDB" id="A0A1G2U4Z2"/>
<comment type="caution">
    <text evidence="1">The sequence shown here is derived from an EMBL/GenBank/DDBJ whole genome shotgun (WGS) entry which is preliminary data.</text>
</comment>
<sequence>MARKKKTQPPKYYVEPIPLEGSPVNSWLAERLDAEKDTLSAYDAQGIHHNVWVCDLETMRLLKFIAESRAREGWSYEVFNMMDDGRLKKIRGEYRVKQPRRGVFFPAPTHS</sequence>
<dbReference type="Proteomes" id="UP000176800">
    <property type="component" value="Unassembled WGS sequence"/>
</dbReference>
<name>A0A1G2U4Z2_9BACT</name>
<organism evidence="1 2">
    <name type="scientific">Candidatus Zambryskibacteria bacterium RIFCSPLOWO2_01_FULL_45_21</name>
    <dbReference type="NCBI Taxonomy" id="1802761"/>
    <lineage>
        <taxon>Bacteria</taxon>
        <taxon>Candidatus Zambryskiibacteriota</taxon>
    </lineage>
</organism>
<dbReference type="EMBL" id="MHWE01000012">
    <property type="protein sequence ID" value="OHB03922.1"/>
    <property type="molecule type" value="Genomic_DNA"/>
</dbReference>
<gene>
    <name evidence="1" type="ORF">A3B14_01145</name>
</gene>